<proteinExistence type="predicted"/>
<dbReference type="InterPro" id="IPR000742">
    <property type="entry name" value="EGF"/>
</dbReference>
<keyword evidence="13" id="KW-0325">Glycoprotein</keyword>
<dbReference type="Pfam" id="PF02494">
    <property type="entry name" value="HYR"/>
    <property type="match status" value="1"/>
</dbReference>
<dbReference type="SMART" id="SM00032">
    <property type="entry name" value="CCP"/>
    <property type="match status" value="2"/>
</dbReference>
<dbReference type="PROSITE" id="PS50026">
    <property type="entry name" value="EGF_3"/>
    <property type="match status" value="5"/>
</dbReference>
<feature type="domain" description="Sushi" evidence="18">
    <location>
        <begin position="1078"/>
        <end position="1141"/>
    </location>
</feature>
<keyword evidence="7" id="KW-0732">Signal</keyword>
<reference evidence="19" key="1">
    <citation type="submission" date="2022-07" db="EMBL/GenBank/DDBJ databases">
        <authorList>
            <person name="Trinca V."/>
            <person name="Uliana J.V.C."/>
            <person name="Torres T.T."/>
            <person name="Ward R.J."/>
            <person name="Monesi N."/>
        </authorList>
    </citation>
    <scope>NUCLEOTIDE SEQUENCE</scope>
    <source>
        <strain evidence="19">HSMRA1968</strain>
        <tissue evidence="19">Whole embryos</tissue>
    </source>
</reference>
<keyword evidence="15" id="KW-0768">Sushi</keyword>
<keyword evidence="12" id="KW-0675">Receptor</keyword>
<accession>A0A9Q0S2B6</accession>
<feature type="domain" description="EGF-like" evidence="16">
    <location>
        <begin position="1032"/>
        <end position="1074"/>
    </location>
</feature>
<dbReference type="PROSITE" id="PS50825">
    <property type="entry name" value="HYR"/>
    <property type="match status" value="1"/>
</dbReference>
<dbReference type="Pfam" id="PF12661">
    <property type="entry name" value="hEGF"/>
    <property type="match status" value="3"/>
</dbReference>
<dbReference type="SMART" id="SM00181">
    <property type="entry name" value="EGF"/>
    <property type="match status" value="24"/>
</dbReference>
<dbReference type="FunFam" id="2.10.25.10:FF:000037">
    <property type="entry name" value="Signal peptide, CUB domain and EGF-like domain-containing 2"/>
    <property type="match status" value="1"/>
</dbReference>
<dbReference type="InterPro" id="IPR013032">
    <property type="entry name" value="EGF-like_CS"/>
</dbReference>
<dbReference type="InterPro" id="IPR018097">
    <property type="entry name" value="EGF_Ca-bd_CS"/>
</dbReference>
<comment type="caution">
    <text evidence="19">The sequence shown here is derived from an EMBL/GenBank/DDBJ whole genome shotgun (WGS) entry which is preliminary data.</text>
</comment>
<evidence type="ECO:0000256" key="6">
    <source>
        <dbReference type="ARBA" id="ARBA00022692"/>
    </source>
</evidence>
<dbReference type="InterPro" id="IPR026823">
    <property type="entry name" value="cEGF"/>
</dbReference>
<dbReference type="FunFam" id="2.10.25.10:FF:000240">
    <property type="entry name" value="Vitamin K-dependent protein S"/>
    <property type="match status" value="1"/>
</dbReference>
<dbReference type="Pfam" id="PF12662">
    <property type="entry name" value="cEGF"/>
    <property type="match status" value="9"/>
</dbReference>
<feature type="domain" description="EGF-like" evidence="16">
    <location>
        <begin position="746"/>
        <end position="786"/>
    </location>
</feature>
<dbReference type="InterPro" id="IPR003410">
    <property type="entry name" value="HYR_dom"/>
</dbReference>
<evidence type="ECO:0000256" key="3">
    <source>
        <dbReference type="ARBA" id="ARBA00022525"/>
    </source>
</evidence>
<dbReference type="InterPro" id="IPR000436">
    <property type="entry name" value="Sushi_SCR_CCP_dom"/>
</dbReference>
<keyword evidence="20" id="KW-1185">Reference proteome</keyword>
<dbReference type="Gene3D" id="2.10.70.10">
    <property type="entry name" value="Complement Module, domain 1"/>
    <property type="match status" value="2"/>
</dbReference>
<keyword evidence="6" id="KW-0812">Transmembrane</keyword>
<dbReference type="InterPro" id="IPR049883">
    <property type="entry name" value="NOTCH1_EGF-like"/>
</dbReference>
<dbReference type="CDD" id="cd00033">
    <property type="entry name" value="CCP"/>
    <property type="match status" value="1"/>
</dbReference>
<dbReference type="Pfam" id="PF14670">
    <property type="entry name" value="FXa_inhibition"/>
    <property type="match status" value="6"/>
</dbReference>
<keyword evidence="9" id="KW-1133">Transmembrane helix</keyword>
<dbReference type="PROSITE" id="PS01187">
    <property type="entry name" value="EGF_CA"/>
    <property type="match status" value="5"/>
</dbReference>
<keyword evidence="3" id="KW-0964">Secreted</keyword>
<evidence type="ECO:0000256" key="8">
    <source>
        <dbReference type="ARBA" id="ARBA00022737"/>
    </source>
</evidence>
<evidence type="ECO:0000256" key="5">
    <source>
        <dbReference type="ARBA" id="ARBA00022583"/>
    </source>
</evidence>
<feature type="domain" description="HYR" evidence="17">
    <location>
        <begin position="1294"/>
        <end position="1375"/>
    </location>
</feature>
<evidence type="ECO:0000259" key="18">
    <source>
        <dbReference type="PROSITE" id="PS50923"/>
    </source>
</evidence>
<evidence type="ECO:0000259" key="16">
    <source>
        <dbReference type="PROSITE" id="PS50026"/>
    </source>
</evidence>
<dbReference type="InterPro" id="IPR000152">
    <property type="entry name" value="EGF-type_Asp/Asn_hydroxyl_site"/>
</dbReference>
<feature type="domain" description="EGF-like" evidence="16">
    <location>
        <begin position="413"/>
        <end position="453"/>
    </location>
</feature>
<evidence type="ECO:0000313" key="19">
    <source>
        <dbReference type="EMBL" id="KAJ6640875.1"/>
    </source>
</evidence>
<evidence type="ECO:0000256" key="12">
    <source>
        <dbReference type="ARBA" id="ARBA00023170"/>
    </source>
</evidence>
<evidence type="ECO:0000256" key="13">
    <source>
        <dbReference type="ARBA" id="ARBA00023180"/>
    </source>
</evidence>
<feature type="disulfide bond" evidence="15">
    <location>
        <begin position="1112"/>
        <end position="1139"/>
    </location>
</feature>
<keyword evidence="10" id="KW-0472">Membrane</keyword>
<dbReference type="SUPFAM" id="SSF57196">
    <property type="entry name" value="EGF/Laminin"/>
    <property type="match status" value="4"/>
</dbReference>
<dbReference type="CDD" id="cd00054">
    <property type="entry name" value="EGF_CA"/>
    <property type="match status" value="1"/>
</dbReference>
<evidence type="ECO:0000256" key="4">
    <source>
        <dbReference type="ARBA" id="ARBA00022536"/>
    </source>
</evidence>
<sequence length="1422" mass="157384">MKKVVYSSIDSPTHAFPVSCSENQGGCDHKCNVVDDRISCECFAGFKLDEIDGRTCHDVNECDYDNGGCESICINQPGSFKCDCEKGLQIDTVGRTKCLDINECLLRNGHGPCQDTCKNTFGGYQCSCDNLPGTKLAKNGRNCEDAGECAIRNGGCSQGCVSAAGRIYCLCERGYYLETDRKTCQDIDECADPEISSQCPHGCENTQGSYRCKEETTPAPAPIDNNVIESEEDNNIPLDIDECAIGNTGCEYCKNVNGGFECYCPDGFDLADDERTCQDINECEPTEDYEEETDSHSVCSHDCINTHGSFLCVCPENFHLQYDQRTCVRDFCEHLTVEFNKTKCSHECVDEKDGYVCKCPPGVHLDTDFKTCRVNNQCGQETHCSPGVCINTEDGYRCECPSGYIEKAKRCHDENECEMGKHHCSHECRNVDGSYECLCPTGYSLAEDGRTCQDVDECVDDDEGDLCGDMDCINTIGSYKCQCPEGQELITMENGSICREIDLCEEANGGCSHECKMERSEIHCYCPDGMKLQADGKNCGKLNKCEVRNGDCSQVCNSEAEVCECHSGYELSTDEKTCIDVNECEHKNGGCSHICINLLGSYQCSCPSEGQFLVNDEKTCEYVNECELNNGGCSHQCEYTNGTTQCLCPPGYKFRDGSTKSCEDVDECLMNNGGCSFQCKNLEGRHECLCKSGFELGRDKKTCIDVDECIDFNGNCTNICLNLHGSYACACETGFQLSDDQHTCIDINECEESLNDCSHTCVNVPGTYECGCPTGYSLGVDSFTCEDINECETVAGCSHQCINTEGSYYCTCSEGHKLQSDNATCVDIDECKDESLKKCSHGCANSIGGFECHCPSGLELGNDSVTCQDINECNYDNGNCSHVCENFEGSYRCLCPSGFKLDSDRISCIDVDECAVRNGDCEHVCTNYDGGHRCDCLDGFTIKEDGRHCDSKDLCIKANGGCEHLCKTVGDRIQCGCRNGFTLNASDNTSCVDVNECEGSHGCQHDCVNVIGSFKCKCRAGHRMNDKGQCIDVDECQYFNGGCSSVAKCINLVGGFRCHCPIGYKLSHDKKRCIELKDHCVPLPKPKNGEIQCSRSRHRTQKVYRTKCAITCQPGFELVGEAVRHCNVTGHWDEGSSTCAPKLCPRLQRPSHGTITPSACMIGDVFSGQRCVLHCDPGFKPLDRRTAFCEPPKNWLPNPNLGCVPALSKLEMIRPYIRCPQNSIILLPEGKKTIHVKLEQPNTNVDWWKYVDSHPPWAKKLEANLAPGIHTILFKARSPNSNLNDVCRTTITVKEIHPPTVTYCPESRVEHLQPNEDSRIIYFKEPMFQSEHIKDIFKSKLPGDKFGPGEHVIRYVATDLDDQSSKCEFTISVKPYLRRNMQHNEVIKAKPLENHESYIKCPGRPAVKIDTNFPQSQIGECN</sequence>
<dbReference type="FunFam" id="2.10.25.10:FF:000014">
    <property type="entry name" value="Latent-transforming growth factor beta-binding protein 3"/>
    <property type="match status" value="1"/>
</dbReference>
<evidence type="ECO:0000256" key="2">
    <source>
        <dbReference type="ARBA" id="ARBA00004613"/>
    </source>
</evidence>
<dbReference type="InterPro" id="IPR009030">
    <property type="entry name" value="Growth_fac_rcpt_cys_sf"/>
</dbReference>
<dbReference type="InterPro" id="IPR052080">
    <property type="entry name" value="vWF_C/EGF_Fibrillin"/>
</dbReference>
<dbReference type="PANTHER" id="PTHR47333">
    <property type="entry name" value="VON WILLEBRAND FACTOR C AND EGF DOMAIN-CONTAINING PROTEIN"/>
    <property type="match status" value="1"/>
</dbReference>
<name>A0A9Q0S2B6_9DIPT</name>
<dbReference type="Proteomes" id="UP001151699">
    <property type="component" value="Chromosome B"/>
</dbReference>
<dbReference type="PANTHER" id="PTHR47333:SF4">
    <property type="entry name" value="EGF-LIKE DOMAIN-CONTAINING PROTEIN"/>
    <property type="match status" value="1"/>
</dbReference>
<comment type="subcellular location">
    <subcellularLocation>
        <location evidence="1">Membrane</location>
        <topology evidence="1">Single-pass type I membrane protein</topology>
    </subcellularLocation>
    <subcellularLocation>
        <location evidence="2">Secreted</location>
    </subcellularLocation>
</comment>
<organism evidence="19 20">
    <name type="scientific">Pseudolycoriella hygida</name>
    <dbReference type="NCBI Taxonomy" id="35572"/>
    <lineage>
        <taxon>Eukaryota</taxon>
        <taxon>Metazoa</taxon>
        <taxon>Ecdysozoa</taxon>
        <taxon>Arthropoda</taxon>
        <taxon>Hexapoda</taxon>
        <taxon>Insecta</taxon>
        <taxon>Pterygota</taxon>
        <taxon>Neoptera</taxon>
        <taxon>Endopterygota</taxon>
        <taxon>Diptera</taxon>
        <taxon>Nematocera</taxon>
        <taxon>Sciaroidea</taxon>
        <taxon>Sciaridae</taxon>
        <taxon>Pseudolycoriella</taxon>
    </lineage>
</organism>
<dbReference type="PROSITE" id="PS00010">
    <property type="entry name" value="ASX_HYDROXYL"/>
    <property type="match status" value="10"/>
</dbReference>
<keyword evidence="11 15" id="KW-1015">Disulfide bond</keyword>
<feature type="domain" description="EGF-like" evidence="16">
    <location>
        <begin position="910"/>
        <end position="950"/>
    </location>
</feature>
<dbReference type="InterPro" id="IPR035976">
    <property type="entry name" value="Sushi/SCR/CCP_sf"/>
</dbReference>
<evidence type="ECO:0000259" key="17">
    <source>
        <dbReference type="PROSITE" id="PS50825"/>
    </source>
</evidence>
<dbReference type="Pfam" id="PF07645">
    <property type="entry name" value="EGF_CA"/>
    <property type="match status" value="4"/>
</dbReference>
<keyword evidence="4 14" id="KW-0245">EGF-like domain</keyword>
<dbReference type="SUPFAM" id="SSF57535">
    <property type="entry name" value="Complement control module/SCR domain"/>
    <property type="match status" value="2"/>
</dbReference>
<dbReference type="GO" id="GO:0006897">
    <property type="term" value="P:endocytosis"/>
    <property type="evidence" value="ECO:0007669"/>
    <property type="project" value="UniProtKB-KW"/>
</dbReference>
<dbReference type="SUPFAM" id="SSF57184">
    <property type="entry name" value="Growth factor receptor domain"/>
    <property type="match status" value="7"/>
</dbReference>
<evidence type="ECO:0000256" key="1">
    <source>
        <dbReference type="ARBA" id="ARBA00004479"/>
    </source>
</evidence>
<dbReference type="Pfam" id="PF00084">
    <property type="entry name" value="Sushi"/>
    <property type="match status" value="1"/>
</dbReference>
<evidence type="ECO:0000256" key="14">
    <source>
        <dbReference type="PROSITE-ProRule" id="PRU00076"/>
    </source>
</evidence>
<dbReference type="PROSITE" id="PS01186">
    <property type="entry name" value="EGF_2"/>
    <property type="match status" value="8"/>
</dbReference>
<dbReference type="FunFam" id="2.10.25.10:FF:000009">
    <property type="entry name" value="Low-density lipoprotein receptor isoform 1"/>
    <property type="match status" value="4"/>
</dbReference>
<dbReference type="InterPro" id="IPR001881">
    <property type="entry name" value="EGF-like_Ca-bd_dom"/>
</dbReference>
<protein>
    <submittedName>
        <fullName evidence="19">Fibrillin-2</fullName>
    </submittedName>
</protein>
<dbReference type="Gene3D" id="2.10.25.10">
    <property type="entry name" value="Laminin"/>
    <property type="match status" value="25"/>
</dbReference>
<dbReference type="PROSITE" id="PS50923">
    <property type="entry name" value="SUSHI"/>
    <property type="match status" value="1"/>
</dbReference>
<gene>
    <name evidence="19" type="primary">FBN2</name>
    <name evidence="19" type="ORF">Bhyg_05808</name>
</gene>
<dbReference type="GO" id="GO:0016020">
    <property type="term" value="C:membrane"/>
    <property type="evidence" value="ECO:0007669"/>
    <property type="project" value="UniProtKB-SubCell"/>
</dbReference>
<keyword evidence="5" id="KW-0254">Endocytosis</keyword>
<comment type="caution">
    <text evidence="14">Lacks conserved residue(s) required for the propagation of feature annotation.</text>
</comment>
<evidence type="ECO:0000256" key="7">
    <source>
        <dbReference type="ARBA" id="ARBA00022729"/>
    </source>
</evidence>
<keyword evidence="8" id="KW-0677">Repeat</keyword>
<dbReference type="GO" id="GO:0005509">
    <property type="term" value="F:calcium ion binding"/>
    <property type="evidence" value="ECO:0007669"/>
    <property type="project" value="InterPro"/>
</dbReference>
<dbReference type="OrthoDB" id="10045365at2759"/>
<dbReference type="GO" id="GO:0071944">
    <property type="term" value="C:cell periphery"/>
    <property type="evidence" value="ECO:0007669"/>
    <property type="project" value="UniProtKB-ARBA"/>
</dbReference>
<dbReference type="SMART" id="SM00179">
    <property type="entry name" value="EGF_CA"/>
    <property type="match status" value="22"/>
</dbReference>
<dbReference type="FunFam" id="2.10.25.10:FF:000010">
    <property type="entry name" value="Pro-epidermal growth factor"/>
    <property type="match status" value="1"/>
</dbReference>
<feature type="domain" description="EGF-like" evidence="16">
    <location>
        <begin position="374"/>
        <end position="412"/>
    </location>
</feature>
<evidence type="ECO:0000313" key="20">
    <source>
        <dbReference type="Proteomes" id="UP001151699"/>
    </source>
</evidence>
<evidence type="ECO:0000256" key="11">
    <source>
        <dbReference type="ARBA" id="ARBA00023157"/>
    </source>
</evidence>
<evidence type="ECO:0000256" key="15">
    <source>
        <dbReference type="PROSITE-ProRule" id="PRU00302"/>
    </source>
</evidence>
<dbReference type="GO" id="GO:0005576">
    <property type="term" value="C:extracellular region"/>
    <property type="evidence" value="ECO:0007669"/>
    <property type="project" value="UniProtKB-SubCell"/>
</dbReference>
<evidence type="ECO:0000256" key="10">
    <source>
        <dbReference type="ARBA" id="ARBA00023136"/>
    </source>
</evidence>
<dbReference type="EMBL" id="WJQU01000002">
    <property type="protein sequence ID" value="KAJ6640875.1"/>
    <property type="molecule type" value="Genomic_DNA"/>
</dbReference>
<dbReference type="FunFam" id="2.10.25.10:FF:000038">
    <property type="entry name" value="Fibrillin 2"/>
    <property type="match status" value="2"/>
</dbReference>
<evidence type="ECO:0000256" key="9">
    <source>
        <dbReference type="ARBA" id="ARBA00022989"/>
    </source>
</evidence>